<accession>A0A176VN94</accession>
<dbReference type="EMBL" id="LVLJ01003342">
    <property type="protein sequence ID" value="OAE21771.1"/>
    <property type="molecule type" value="Genomic_DNA"/>
</dbReference>
<gene>
    <name evidence="2" type="ORF">AXG93_2550s1080</name>
</gene>
<feature type="compositionally biased region" description="Basic and acidic residues" evidence="1">
    <location>
        <begin position="132"/>
        <end position="141"/>
    </location>
</feature>
<evidence type="ECO:0000313" key="3">
    <source>
        <dbReference type="Proteomes" id="UP000077202"/>
    </source>
</evidence>
<comment type="caution">
    <text evidence="2">The sequence shown here is derived from an EMBL/GenBank/DDBJ whole genome shotgun (WGS) entry which is preliminary data.</text>
</comment>
<feature type="region of interest" description="Disordered" evidence="1">
    <location>
        <begin position="69"/>
        <end position="172"/>
    </location>
</feature>
<protein>
    <submittedName>
        <fullName evidence="2">Uncharacterized protein</fullName>
    </submittedName>
</protein>
<proteinExistence type="predicted"/>
<reference evidence="2" key="1">
    <citation type="submission" date="2016-03" db="EMBL/GenBank/DDBJ databases">
        <title>Mechanisms controlling the formation of the plant cell surface in tip-growing cells are functionally conserved among land plants.</title>
        <authorList>
            <person name="Honkanen S."/>
            <person name="Jones V.A."/>
            <person name="Morieri G."/>
            <person name="Champion C."/>
            <person name="Hetherington A.J."/>
            <person name="Kelly S."/>
            <person name="Saint-Marcoux D."/>
            <person name="Proust H."/>
            <person name="Prescott H."/>
            <person name="Dolan L."/>
        </authorList>
    </citation>
    <scope>NUCLEOTIDE SEQUENCE [LARGE SCALE GENOMIC DNA]</scope>
    <source>
        <tissue evidence="2">Whole gametophyte</tissue>
    </source>
</reference>
<organism evidence="2 3">
    <name type="scientific">Marchantia polymorpha subsp. ruderalis</name>
    <dbReference type="NCBI Taxonomy" id="1480154"/>
    <lineage>
        <taxon>Eukaryota</taxon>
        <taxon>Viridiplantae</taxon>
        <taxon>Streptophyta</taxon>
        <taxon>Embryophyta</taxon>
        <taxon>Marchantiophyta</taxon>
        <taxon>Marchantiopsida</taxon>
        <taxon>Marchantiidae</taxon>
        <taxon>Marchantiales</taxon>
        <taxon>Marchantiaceae</taxon>
        <taxon>Marchantia</taxon>
    </lineage>
</organism>
<keyword evidence="3" id="KW-1185">Reference proteome</keyword>
<evidence type="ECO:0000256" key="1">
    <source>
        <dbReference type="SAM" id="MobiDB-lite"/>
    </source>
</evidence>
<sequence>MYLAAARVRTLIGLIATAERPLASPDPTTQAHHYIAGFARLPLPKQKPNSFRVPPTSTLNVRYETIRREIKLQSEKHRRAVSSLEEEEEEGGRAGGQADSPTDRRAIGDSGRQEHSRPLRRRWSSTSSSSPTEDHERRGGESGRQADVVQKKEGTKSSARRSYLAMASTPRA</sequence>
<evidence type="ECO:0000313" key="2">
    <source>
        <dbReference type="EMBL" id="OAE21771.1"/>
    </source>
</evidence>
<dbReference type="Proteomes" id="UP000077202">
    <property type="component" value="Unassembled WGS sequence"/>
</dbReference>
<name>A0A176VN94_MARPO</name>
<dbReference type="AlphaFoldDB" id="A0A176VN94"/>
<feature type="compositionally biased region" description="Basic and acidic residues" evidence="1">
    <location>
        <begin position="101"/>
        <end position="117"/>
    </location>
</feature>